<dbReference type="AlphaFoldDB" id="A0A063BRR2"/>
<gene>
    <name evidence="1" type="ORF">UVI_02033150</name>
</gene>
<dbReference type="SUPFAM" id="SSF47027">
    <property type="entry name" value="Acyl-CoA binding protein"/>
    <property type="match status" value="1"/>
</dbReference>
<dbReference type="GO" id="GO:0000062">
    <property type="term" value="F:fatty-acyl-CoA binding"/>
    <property type="evidence" value="ECO:0007669"/>
    <property type="project" value="InterPro"/>
</dbReference>
<dbReference type="Gene3D" id="1.20.80.10">
    <property type="match status" value="1"/>
</dbReference>
<proteinExistence type="predicted"/>
<dbReference type="HOGENOM" id="CLU_118853_2_0_1"/>
<dbReference type="InterPro" id="IPR014352">
    <property type="entry name" value="FERM/acyl-CoA-bd_prot_sf"/>
</dbReference>
<evidence type="ECO:0000313" key="2">
    <source>
        <dbReference type="Proteomes" id="UP000054053"/>
    </source>
</evidence>
<accession>A0A063BRR2</accession>
<dbReference type="EMBL" id="BBTG02000015">
    <property type="protein sequence ID" value="GAO19898.1"/>
    <property type="molecule type" value="Genomic_DNA"/>
</dbReference>
<name>A0A063BRR2_USTVR</name>
<sequence length="89" mass="9596">MPAKPFTPTDNEAFNQAVAAANKFSDEGVQVSKDDQLRLYGLFKFSIGEEAPKGGLFDPTVVDEGKTVKEAQDEYVALVDKLKASGDKA</sequence>
<dbReference type="InterPro" id="IPR035984">
    <property type="entry name" value="Acyl-CoA-binding_sf"/>
</dbReference>
<organism evidence="1 2">
    <name type="scientific">Ustilaginoidea virens</name>
    <name type="common">Rice false smut fungus</name>
    <name type="synonym">Villosiclava virens</name>
    <dbReference type="NCBI Taxonomy" id="1159556"/>
    <lineage>
        <taxon>Eukaryota</taxon>
        <taxon>Fungi</taxon>
        <taxon>Dikarya</taxon>
        <taxon>Ascomycota</taxon>
        <taxon>Pezizomycotina</taxon>
        <taxon>Sordariomycetes</taxon>
        <taxon>Hypocreomycetidae</taxon>
        <taxon>Hypocreales</taxon>
        <taxon>Clavicipitaceae</taxon>
        <taxon>Ustilaginoidea</taxon>
    </lineage>
</organism>
<protein>
    <submittedName>
        <fullName evidence="1">Uncharacterized protein</fullName>
    </submittedName>
</protein>
<evidence type="ECO:0000313" key="1">
    <source>
        <dbReference type="EMBL" id="GAO19898.1"/>
    </source>
</evidence>
<comment type="caution">
    <text evidence="1">The sequence shown here is derived from an EMBL/GenBank/DDBJ whole genome shotgun (WGS) entry which is preliminary data.</text>
</comment>
<dbReference type="Proteomes" id="UP000054053">
    <property type="component" value="Unassembled WGS sequence"/>
</dbReference>
<reference evidence="2" key="1">
    <citation type="journal article" date="2016" name="Genome Announc.">
        <title>Genome sequence of Ustilaginoidea virens IPU010, a rice pathogenic fungus causing false smut.</title>
        <authorList>
            <person name="Kumagai T."/>
            <person name="Ishii T."/>
            <person name="Terai G."/>
            <person name="Umemura M."/>
            <person name="Machida M."/>
            <person name="Asai K."/>
        </authorList>
    </citation>
    <scope>NUCLEOTIDE SEQUENCE [LARGE SCALE GENOMIC DNA]</scope>
    <source>
        <strain evidence="2">IPU010</strain>
    </source>
</reference>